<feature type="chain" id="PRO_5044849995" description="Protein kinase domain-containing protein" evidence="8">
    <location>
        <begin position="28"/>
        <end position="607"/>
    </location>
</feature>
<evidence type="ECO:0000256" key="7">
    <source>
        <dbReference type="SAM" id="Phobius"/>
    </source>
</evidence>
<dbReference type="EMBL" id="OZ075118">
    <property type="protein sequence ID" value="CAL5085979.1"/>
    <property type="molecule type" value="Genomic_DNA"/>
</dbReference>
<keyword evidence="2" id="KW-1003">Cell membrane</keyword>
<dbReference type="InterPro" id="IPR046959">
    <property type="entry name" value="PRK1-6/SRF4-like"/>
</dbReference>
<proteinExistence type="predicted"/>
<evidence type="ECO:0000256" key="1">
    <source>
        <dbReference type="ARBA" id="ARBA00004162"/>
    </source>
</evidence>
<feature type="compositionally biased region" description="Low complexity" evidence="6">
    <location>
        <begin position="218"/>
        <end position="232"/>
    </location>
</feature>
<dbReference type="InterPro" id="IPR032675">
    <property type="entry name" value="LRR_dom_sf"/>
</dbReference>
<dbReference type="SUPFAM" id="SSF52058">
    <property type="entry name" value="L domain-like"/>
    <property type="match status" value="1"/>
</dbReference>
<feature type="region of interest" description="Disordered" evidence="6">
    <location>
        <begin position="218"/>
        <end position="241"/>
    </location>
</feature>
<keyword evidence="7" id="KW-0472">Membrane</keyword>
<dbReference type="Pfam" id="PF08263">
    <property type="entry name" value="LRRNT_2"/>
    <property type="match status" value="1"/>
</dbReference>
<evidence type="ECO:0000313" key="10">
    <source>
        <dbReference type="EMBL" id="CAL5085979.1"/>
    </source>
</evidence>
<organism evidence="10 11">
    <name type="scientific">Urochloa decumbens</name>
    <dbReference type="NCBI Taxonomy" id="240449"/>
    <lineage>
        <taxon>Eukaryota</taxon>
        <taxon>Viridiplantae</taxon>
        <taxon>Streptophyta</taxon>
        <taxon>Embryophyta</taxon>
        <taxon>Tracheophyta</taxon>
        <taxon>Spermatophyta</taxon>
        <taxon>Magnoliopsida</taxon>
        <taxon>Liliopsida</taxon>
        <taxon>Poales</taxon>
        <taxon>Poaceae</taxon>
        <taxon>PACMAD clade</taxon>
        <taxon>Panicoideae</taxon>
        <taxon>Panicodae</taxon>
        <taxon>Paniceae</taxon>
        <taxon>Melinidinae</taxon>
        <taxon>Urochloa</taxon>
    </lineage>
</organism>
<evidence type="ECO:0000256" key="4">
    <source>
        <dbReference type="ARBA" id="ARBA00022737"/>
    </source>
</evidence>
<dbReference type="Gene3D" id="1.10.510.10">
    <property type="entry name" value="Transferase(Phosphotransferase) domain 1"/>
    <property type="match status" value="1"/>
</dbReference>
<dbReference type="InterPro" id="IPR017441">
    <property type="entry name" value="Protein_kinase_ATP_BS"/>
</dbReference>
<dbReference type="AlphaFoldDB" id="A0ABC9G275"/>
<keyword evidence="7" id="KW-0812">Transmembrane</keyword>
<protein>
    <recommendedName>
        <fullName evidence="9">Protein kinase domain-containing protein</fullName>
    </recommendedName>
</protein>
<sequence>MSRFHHSSTSILLFTFFVYLSTSFVHGELANGGHQDLPALLSFKAYNPNATALATWTGPNPCSGTWFGIRCYRGRVVGVFLDGASLAGAVAPLLGLTQIRALAVRNNSLTGVLPALDNATASPWLRHLLVSRNQLTGSLNISLGALLTLRAEHNGFRGGLESLRAPLLRSFNVSGNRLAGEISGDLSRFPTSAFAGNLALCGTPLPRCARGYNALGSDSSSNATTTSIAAQSPSTASANVSGNGGFSKISLTALMATGIGNAVLITVSLAISVVMFIYMRRKLRSAKDASDAALYFEEEEDKRRNGGDEKCQKSGGLVCFEGGEELRLESLLKASAEVLGKGVSGSTYKAVLEDGVVVVVKRLSVLQFPASRSKAFDRHMRLVGRLRHHHVVSLRGYCNSNGERLLVYDFLPNGSLQSFLHANGGGARSLDWSARKSILLGVAQGLNYIHTFPARPGLVHANVKPSNILVDERGGACVSECGVMRYATNIQQAILPTQAAARCPPDLFLGRAAATSSAMPASGGGWHGYAAPELASGGARATQESDVYSFGMVLLEVVTDHKAADGEDGGEGEETMGMVKIGMLCTAEAPEERPTMAQVLAMMSEFM</sequence>
<feature type="domain" description="Protein kinase" evidence="9">
    <location>
        <begin position="333"/>
        <end position="607"/>
    </location>
</feature>
<evidence type="ECO:0000256" key="5">
    <source>
        <dbReference type="PROSITE-ProRule" id="PRU10141"/>
    </source>
</evidence>
<dbReference type="InterPro" id="IPR011009">
    <property type="entry name" value="Kinase-like_dom_sf"/>
</dbReference>
<feature type="binding site" evidence="5">
    <location>
        <position position="361"/>
    </location>
    <ligand>
        <name>ATP</name>
        <dbReference type="ChEBI" id="CHEBI:30616"/>
    </ligand>
</feature>
<feature type="signal peptide" evidence="8">
    <location>
        <begin position="1"/>
        <end position="27"/>
    </location>
</feature>
<evidence type="ECO:0000256" key="6">
    <source>
        <dbReference type="SAM" id="MobiDB-lite"/>
    </source>
</evidence>
<dbReference type="PANTHER" id="PTHR48007:SF87">
    <property type="entry name" value="PROTEIN KINASE DOMAIN-CONTAINING PROTEIN"/>
    <property type="match status" value="1"/>
</dbReference>
<dbReference type="SUPFAM" id="SSF56112">
    <property type="entry name" value="Protein kinase-like (PK-like)"/>
    <property type="match status" value="1"/>
</dbReference>
<dbReference type="GO" id="GO:0005524">
    <property type="term" value="F:ATP binding"/>
    <property type="evidence" value="ECO:0007669"/>
    <property type="project" value="UniProtKB-UniRule"/>
</dbReference>
<evidence type="ECO:0000256" key="8">
    <source>
        <dbReference type="SAM" id="SignalP"/>
    </source>
</evidence>
<keyword evidence="7" id="KW-1133">Transmembrane helix</keyword>
<reference evidence="10" key="1">
    <citation type="submission" date="2024-10" db="EMBL/GenBank/DDBJ databases">
        <authorList>
            <person name="Ryan C."/>
        </authorList>
    </citation>
    <scope>NUCLEOTIDE SEQUENCE [LARGE SCALE GENOMIC DNA]</scope>
</reference>
<keyword evidence="4" id="KW-0677">Repeat</keyword>
<dbReference type="InterPro" id="IPR000719">
    <property type="entry name" value="Prot_kinase_dom"/>
</dbReference>
<dbReference type="PROSITE" id="PS00107">
    <property type="entry name" value="PROTEIN_KINASE_ATP"/>
    <property type="match status" value="1"/>
</dbReference>
<dbReference type="Proteomes" id="UP001497457">
    <property type="component" value="Chromosome 8b"/>
</dbReference>
<feature type="transmembrane region" description="Helical" evidence="7">
    <location>
        <begin position="253"/>
        <end position="278"/>
    </location>
</feature>
<evidence type="ECO:0000259" key="9">
    <source>
        <dbReference type="PROSITE" id="PS50011"/>
    </source>
</evidence>
<dbReference type="PROSITE" id="PS50011">
    <property type="entry name" value="PROTEIN_KINASE_DOM"/>
    <property type="match status" value="1"/>
</dbReference>
<evidence type="ECO:0000313" key="11">
    <source>
        <dbReference type="Proteomes" id="UP001497457"/>
    </source>
</evidence>
<accession>A0ABC9G275</accession>
<keyword evidence="5" id="KW-0067">ATP-binding</keyword>
<name>A0ABC9G275_9POAL</name>
<dbReference type="Gene3D" id="3.80.10.10">
    <property type="entry name" value="Ribonuclease Inhibitor"/>
    <property type="match status" value="1"/>
</dbReference>
<comment type="subcellular location">
    <subcellularLocation>
        <location evidence="1">Cell membrane</location>
        <topology evidence="1">Single-pass membrane protein</topology>
    </subcellularLocation>
</comment>
<dbReference type="Pfam" id="PF00069">
    <property type="entry name" value="Pkinase"/>
    <property type="match status" value="1"/>
</dbReference>
<keyword evidence="5" id="KW-0547">Nucleotide-binding</keyword>
<dbReference type="PANTHER" id="PTHR48007">
    <property type="entry name" value="LEUCINE-RICH REPEAT RECEPTOR-LIKE PROTEIN KINASE PXC1"/>
    <property type="match status" value="1"/>
</dbReference>
<evidence type="ECO:0000256" key="3">
    <source>
        <dbReference type="ARBA" id="ARBA00022614"/>
    </source>
</evidence>
<evidence type="ECO:0000256" key="2">
    <source>
        <dbReference type="ARBA" id="ARBA00022475"/>
    </source>
</evidence>
<keyword evidence="8" id="KW-0732">Signal</keyword>
<dbReference type="Gene3D" id="3.30.200.20">
    <property type="entry name" value="Phosphorylase Kinase, domain 1"/>
    <property type="match status" value="1"/>
</dbReference>
<dbReference type="InterPro" id="IPR013210">
    <property type="entry name" value="LRR_N_plant-typ"/>
</dbReference>
<keyword evidence="3" id="KW-0433">Leucine-rich repeat</keyword>
<gene>
    <name evidence="10" type="ORF">URODEC1_LOCUS111333</name>
</gene>
<dbReference type="GO" id="GO:0005886">
    <property type="term" value="C:plasma membrane"/>
    <property type="evidence" value="ECO:0007669"/>
    <property type="project" value="UniProtKB-SubCell"/>
</dbReference>
<keyword evidence="11" id="KW-1185">Reference proteome</keyword>